<comment type="caution">
    <text evidence="2">The sequence shown here is derived from an EMBL/GenBank/DDBJ whole genome shotgun (WGS) entry which is preliminary data.</text>
</comment>
<sequence length="462" mass="49986">MAVLAADKGNDGTMVASGIWESLIEVSPLLGQCRLLVRQISPPGRQGCPPDHRNWSAGLRIAEGGKLRLFLAPQGTQLSAGEQCADTIMLQLGDGVEAQSDCLRQHDDHLCVTLSVSTESKWLSRLMQPWGQDLPQASLELVCRNCQQQLLRSRPPEDAHLEALLLPTDVWQACAEVAACEECSPMGGGHVQAQPGRVFVSDQCFLVCAADLDETSFARGTDGLVRCHCGLTIGEWQPPVSQKDLREEKRGKLGLNLCRESWRRGAACRAAGISLYKHRISLPTSQEGDSPCDLLEDFLEEASVGAHLLALRANQGHSRFRLLPGHPDGSPAPRPSSEESPSATEASESYEALEVRIVVPEMLLIGPQSHDSGGGAASSGRARRVAKVYFRPCSCSDSSSQGCLVVIPQESFHAVCRSLNFWVANLPASHSLAPAMPRAGENQSPWRTSFLPLPPRDAAERE</sequence>
<dbReference type="Proteomes" id="UP000626109">
    <property type="component" value="Unassembled WGS sequence"/>
</dbReference>
<evidence type="ECO:0000313" key="2">
    <source>
        <dbReference type="EMBL" id="CAE8710704.1"/>
    </source>
</evidence>
<gene>
    <name evidence="2" type="ORF">PGLA2088_LOCUS36084</name>
</gene>
<dbReference type="InterPro" id="IPR019193">
    <property type="entry name" value="UBQ-conj_enz_E2-bd_prot"/>
</dbReference>
<protein>
    <submittedName>
        <fullName evidence="2">Uncharacterized protein</fullName>
    </submittedName>
</protein>
<dbReference type="AlphaFoldDB" id="A0A813KQX1"/>
<feature type="region of interest" description="Disordered" evidence="1">
    <location>
        <begin position="437"/>
        <end position="462"/>
    </location>
</feature>
<accession>A0A813KQX1</accession>
<feature type="region of interest" description="Disordered" evidence="1">
    <location>
        <begin position="320"/>
        <end position="349"/>
    </location>
</feature>
<proteinExistence type="predicted"/>
<dbReference type="EMBL" id="CAJNNW010032026">
    <property type="protein sequence ID" value="CAE8710704.1"/>
    <property type="molecule type" value="Genomic_DNA"/>
</dbReference>
<reference evidence="2" key="1">
    <citation type="submission" date="2021-02" db="EMBL/GenBank/DDBJ databases">
        <authorList>
            <person name="Dougan E. K."/>
            <person name="Rhodes N."/>
            <person name="Thang M."/>
            <person name="Chan C."/>
        </authorList>
    </citation>
    <scope>NUCLEOTIDE SEQUENCE</scope>
</reference>
<evidence type="ECO:0000256" key="1">
    <source>
        <dbReference type="SAM" id="MobiDB-lite"/>
    </source>
</evidence>
<organism evidence="2 3">
    <name type="scientific">Polarella glacialis</name>
    <name type="common">Dinoflagellate</name>
    <dbReference type="NCBI Taxonomy" id="89957"/>
    <lineage>
        <taxon>Eukaryota</taxon>
        <taxon>Sar</taxon>
        <taxon>Alveolata</taxon>
        <taxon>Dinophyceae</taxon>
        <taxon>Suessiales</taxon>
        <taxon>Suessiaceae</taxon>
        <taxon>Polarella</taxon>
    </lineage>
</organism>
<dbReference type="Pfam" id="PF09814">
    <property type="entry name" value="HECT_2"/>
    <property type="match status" value="1"/>
</dbReference>
<name>A0A813KQX1_POLGL</name>
<evidence type="ECO:0000313" key="3">
    <source>
        <dbReference type="Proteomes" id="UP000626109"/>
    </source>
</evidence>
<feature type="compositionally biased region" description="Low complexity" evidence="1">
    <location>
        <begin position="338"/>
        <end position="349"/>
    </location>
</feature>